<reference evidence="1 2" key="1">
    <citation type="submission" date="2019-06" db="EMBL/GenBank/DDBJ databases">
        <title>Draft genome sequence of Methanolobus vulcani B1d.</title>
        <authorList>
            <person name="Creighbaum A.J."/>
            <person name="Ticak T."/>
            <person name="Hariraju D."/>
            <person name="Arivett B.A."/>
            <person name="Ferguson D.J.Jr."/>
        </authorList>
    </citation>
    <scope>NUCLEOTIDE SEQUENCE [LARGE SCALE GENOMIC DNA]</scope>
    <source>
        <strain evidence="1 2">B1d</strain>
    </source>
</reference>
<protein>
    <recommendedName>
        <fullName evidence="3">Adenosylcobinamide amidohydrolase</fullName>
    </recommendedName>
</protein>
<proteinExistence type="predicted"/>
<accession>A0A7Z8KRE0</accession>
<dbReference type="RefSeq" id="WP_154808203.1">
    <property type="nucleotide sequence ID" value="NZ_VIAQ01000001.1"/>
</dbReference>
<dbReference type="InterPro" id="IPR052209">
    <property type="entry name" value="CbiZ"/>
</dbReference>
<evidence type="ECO:0000313" key="2">
    <source>
        <dbReference type="Proteomes" id="UP000319335"/>
    </source>
</evidence>
<dbReference type="InterPro" id="IPR002808">
    <property type="entry name" value="AdoCbi_amidolase"/>
</dbReference>
<sequence>MNEKTELNSSLQNNNSENIFDNKQFLWETSTGERVFRQDKSVIVELPSGRSTLTTSHLNGGYREDIQYVFNHQGVDGFEDCGSKLKAAGSISTYEANVAERIGLDPSKSTGQHTAANMNNVVIVTKTFRDLEVTAVTTGGIEVNGGRAGDPASYYQENGMYNMVLGTINTILIIGADLPSNSMVRAVVTATEAKTVAIQQLMGRSKYSEGIATGSGTDSIAIVANRNSSMHLTDAGKHSKLGELIGKCVIEAVQKALAKETGLTPQSQCDMLIRLERFGIDEKKYWEVSAAMDGENRKVQFINSLRCMAKNPALVAATASVLHIVDEISWGLVPEKAGKKAAFETMKGLPEVLMAKNFPPFDKILNEKESIITNWIRTTAWIAKNGMYGETE</sequence>
<dbReference type="PANTHER" id="PTHR35336:SF5">
    <property type="entry name" value="ADENOSYLCOBINAMIDE AMIDOHYDROLASE"/>
    <property type="match status" value="1"/>
</dbReference>
<dbReference type="Pfam" id="PF01955">
    <property type="entry name" value="CbiZ"/>
    <property type="match status" value="1"/>
</dbReference>
<evidence type="ECO:0000313" key="1">
    <source>
        <dbReference type="EMBL" id="TQD29540.1"/>
    </source>
</evidence>
<dbReference type="PANTHER" id="PTHR35336">
    <property type="entry name" value="ADENOSYLCOBINAMIDE AMIDOHYDROLASE"/>
    <property type="match status" value="1"/>
</dbReference>
<dbReference type="OrthoDB" id="64585at2157"/>
<dbReference type="AlphaFoldDB" id="A0A7Z8KRE0"/>
<name>A0A7Z8KRE0_9EURY</name>
<gene>
    <name evidence="1" type="ORF">FKV42_00045</name>
</gene>
<dbReference type="EMBL" id="VIAQ01000001">
    <property type="protein sequence ID" value="TQD29540.1"/>
    <property type="molecule type" value="Genomic_DNA"/>
</dbReference>
<comment type="caution">
    <text evidence="1">The sequence shown here is derived from an EMBL/GenBank/DDBJ whole genome shotgun (WGS) entry which is preliminary data.</text>
</comment>
<organism evidence="1 2">
    <name type="scientific">Methanolobus vulcani</name>
    <dbReference type="NCBI Taxonomy" id="38026"/>
    <lineage>
        <taxon>Archaea</taxon>
        <taxon>Methanobacteriati</taxon>
        <taxon>Methanobacteriota</taxon>
        <taxon>Stenosarchaea group</taxon>
        <taxon>Methanomicrobia</taxon>
        <taxon>Methanosarcinales</taxon>
        <taxon>Methanosarcinaceae</taxon>
        <taxon>Methanolobus</taxon>
    </lineage>
</organism>
<keyword evidence="2" id="KW-1185">Reference proteome</keyword>
<evidence type="ECO:0008006" key="3">
    <source>
        <dbReference type="Google" id="ProtNLM"/>
    </source>
</evidence>
<dbReference type="Proteomes" id="UP000319335">
    <property type="component" value="Unassembled WGS sequence"/>
</dbReference>